<keyword evidence="3" id="KW-1185">Reference proteome</keyword>
<dbReference type="Gene3D" id="3.90.230.10">
    <property type="entry name" value="Creatinase/methionine aminopeptidase superfamily"/>
    <property type="match status" value="1"/>
</dbReference>
<keyword evidence="2" id="KW-0031">Aminopeptidase</keyword>
<sequence>MLDIKYVFSDLYQPDVTTDELDAIAHDACIKYGAYPSPLNYRGFPKSICTSVNNVACHGIPDDRKLKDGDIISVDISVSTIYRNFMHLKLNTNMSSRDGLLNGQNMQLPRDSVTL</sequence>
<dbReference type="Proteomes" id="UP000499080">
    <property type="component" value="Unassembled WGS sequence"/>
</dbReference>
<feature type="domain" description="Peptidase M24" evidence="1">
    <location>
        <begin position="11"/>
        <end position="78"/>
    </location>
</feature>
<keyword evidence="2" id="KW-0645">Protease</keyword>
<dbReference type="Pfam" id="PF00557">
    <property type="entry name" value="Peptidase_M24"/>
    <property type="match status" value="1"/>
</dbReference>
<evidence type="ECO:0000313" key="2">
    <source>
        <dbReference type="EMBL" id="GBN61147.1"/>
    </source>
</evidence>
<dbReference type="GO" id="GO:0070006">
    <property type="term" value="F:metalloaminopeptidase activity"/>
    <property type="evidence" value="ECO:0007669"/>
    <property type="project" value="TreeGrafter"/>
</dbReference>
<dbReference type="OrthoDB" id="3209743at2759"/>
<dbReference type="InterPro" id="IPR036005">
    <property type="entry name" value="Creatinase/aminopeptidase-like"/>
</dbReference>
<name>A0A4Y2QEM6_ARAVE</name>
<accession>A0A4Y2QEM6</accession>
<dbReference type="InterPro" id="IPR000994">
    <property type="entry name" value="Pept_M24"/>
</dbReference>
<protein>
    <submittedName>
        <fullName evidence="2">Methionine aminopeptidase 1A</fullName>
    </submittedName>
</protein>
<gene>
    <name evidence="2" type="primary">MAP1A</name>
    <name evidence="2" type="ORF">AVEN_112148_1</name>
</gene>
<proteinExistence type="predicted"/>
<evidence type="ECO:0000313" key="3">
    <source>
        <dbReference type="Proteomes" id="UP000499080"/>
    </source>
</evidence>
<reference evidence="2 3" key="1">
    <citation type="journal article" date="2019" name="Sci. Rep.">
        <title>Orb-weaving spider Araneus ventricosus genome elucidates the spidroin gene catalogue.</title>
        <authorList>
            <person name="Kono N."/>
            <person name="Nakamura H."/>
            <person name="Ohtoshi R."/>
            <person name="Moran D.A.P."/>
            <person name="Shinohara A."/>
            <person name="Yoshida Y."/>
            <person name="Fujiwara M."/>
            <person name="Mori M."/>
            <person name="Tomita M."/>
            <person name="Arakawa K."/>
        </authorList>
    </citation>
    <scope>NUCLEOTIDE SEQUENCE [LARGE SCALE GENOMIC DNA]</scope>
</reference>
<dbReference type="AlphaFoldDB" id="A0A4Y2QEM6"/>
<dbReference type="PANTHER" id="PTHR43330:SF8">
    <property type="entry name" value="METHIONINE AMINOPEPTIDASE 1D, MITOCHONDRIAL"/>
    <property type="match status" value="1"/>
</dbReference>
<dbReference type="SUPFAM" id="SSF55920">
    <property type="entry name" value="Creatinase/aminopeptidase"/>
    <property type="match status" value="1"/>
</dbReference>
<dbReference type="PANTHER" id="PTHR43330">
    <property type="entry name" value="METHIONINE AMINOPEPTIDASE"/>
    <property type="match status" value="1"/>
</dbReference>
<dbReference type="EMBL" id="BGPR01137986">
    <property type="protein sequence ID" value="GBN61147.1"/>
    <property type="molecule type" value="Genomic_DNA"/>
</dbReference>
<keyword evidence="2" id="KW-0378">Hydrolase</keyword>
<evidence type="ECO:0000259" key="1">
    <source>
        <dbReference type="Pfam" id="PF00557"/>
    </source>
</evidence>
<organism evidence="2 3">
    <name type="scientific">Araneus ventricosus</name>
    <name type="common">Orbweaver spider</name>
    <name type="synonym">Epeira ventricosa</name>
    <dbReference type="NCBI Taxonomy" id="182803"/>
    <lineage>
        <taxon>Eukaryota</taxon>
        <taxon>Metazoa</taxon>
        <taxon>Ecdysozoa</taxon>
        <taxon>Arthropoda</taxon>
        <taxon>Chelicerata</taxon>
        <taxon>Arachnida</taxon>
        <taxon>Araneae</taxon>
        <taxon>Araneomorphae</taxon>
        <taxon>Entelegynae</taxon>
        <taxon>Araneoidea</taxon>
        <taxon>Araneidae</taxon>
        <taxon>Araneus</taxon>
    </lineage>
</organism>
<comment type="caution">
    <text evidence="2">The sequence shown here is derived from an EMBL/GenBank/DDBJ whole genome shotgun (WGS) entry which is preliminary data.</text>
</comment>